<sequence>MTRLLGLASPRNCQQARDLAQGYREATANAGVMEPPRDTGRPLLSLQEVESRLVFARCRPFTLAMPGRQWLFGGALVKVEGRRLQPSWALLLSDLLVFARVSRDRVLFVTEEPLRLSSIAEACFTVRKRPTEFRLQVSITPNGSYENGHIDAMQSGGCSPHSRPRRRILILRAPTPELKAVWHNLLQRQIIYVNTGCTDTPSIHSPEESHYTGNHFTIACDPSTSPQVIYILI</sequence>
<dbReference type="GO" id="GO:0005634">
    <property type="term" value="C:nucleus"/>
    <property type="evidence" value="ECO:0007669"/>
    <property type="project" value="TreeGrafter"/>
</dbReference>
<dbReference type="GO" id="GO:0005886">
    <property type="term" value="C:plasma membrane"/>
    <property type="evidence" value="ECO:0007669"/>
    <property type="project" value="TreeGrafter"/>
</dbReference>
<proteinExistence type="predicted"/>
<name>A0AAV7IZ32_COTGL</name>
<evidence type="ECO:0000313" key="1">
    <source>
        <dbReference type="EMBL" id="KAH0563838.1"/>
    </source>
</evidence>
<evidence type="ECO:0008006" key="3">
    <source>
        <dbReference type="Google" id="ProtNLM"/>
    </source>
</evidence>
<protein>
    <recommendedName>
        <fullName evidence="3">PH domain-containing protein</fullName>
    </recommendedName>
</protein>
<dbReference type="Gene3D" id="2.30.29.30">
    <property type="entry name" value="Pleckstrin-homology domain (PH domain)/Phosphotyrosine-binding domain (PTB)"/>
    <property type="match status" value="1"/>
</dbReference>
<gene>
    <name evidence="1" type="ORF">KQX54_007270</name>
</gene>
<accession>A0AAV7IZ32</accession>
<dbReference type="PANTHER" id="PTHR46848:SF1">
    <property type="entry name" value="REGULATOR OF G-PROTEIN SIGNALING 3"/>
    <property type="match status" value="1"/>
</dbReference>
<dbReference type="EMBL" id="JAHXZJ010000002">
    <property type="protein sequence ID" value="KAH0563838.1"/>
    <property type="molecule type" value="Genomic_DNA"/>
</dbReference>
<reference evidence="1 2" key="1">
    <citation type="journal article" date="2021" name="J. Hered.">
        <title>A chromosome-level genome assembly of the parasitoid wasp, Cotesia glomerata (Hymenoptera: Braconidae).</title>
        <authorList>
            <person name="Pinto B.J."/>
            <person name="Weis J.J."/>
            <person name="Gamble T."/>
            <person name="Ode P.J."/>
            <person name="Paul R."/>
            <person name="Zaspel J.M."/>
        </authorList>
    </citation>
    <scope>NUCLEOTIDE SEQUENCE [LARGE SCALE GENOMIC DNA]</scope>
    <source>
        <strain evidence="1">CgM1</strain>
    </source>
</reference>
<evidence type="ECO:0000313" key="2">
    <source>
        <dbReference type="Proteomes" id="UP000826195"/>
    </source>
</evidence>
<dbReference type="Proteomes" id="UP000826195">
    <property type="component" value="Unassembled WGS sequence"/>
</dbReference>
<dbReference type="InterPro" id="IPR011993">
    <property type="entry name" value="PH-like_dom_sf"/>
</dbReference>
<comment type="caution">
    <text evidence="1">The sequence shown here is derived from an EMBL/GenBank/DDBJ whole genome shotgun (WGS) entry which is preliminary data.</text>
</comment>
<keyword evidence="2" id="KW-1185">Reference proteome</keyword>
<dbReference type="SUPFAM" id="SSF50729">
    <property type="entry name" value="PH domain-like"/>
    <property type="match status" value="1"/>
</dbReference>
<organism evidence="1 2">
    <name type="scientific">Cotesia glomerata</name>
    <name type="common">Lepidopteran parasitic wasp</name>
    <name type="synonym">Apanteles glomeratus</name>
    <dbReference type="NCBI Taxonomy" id="32391"/>
    <lineage>
        <taxon>Eukaryota</taxon>
        <taxon>Metazoa</taxon>
        <taxon>Ecdysozoa</taxon>
        <taxon>Arthropoda</taxon>
        <taxon>Hexapoda</taxon>
        <taxon>Insecta</taxon>
        <taxon>Pterygota</taxon>
        <taxon>Neoptera</taxon>
        <taxon>Endopterygota</taxon>
        <taxon>Hymenoptera</taxon>
        <taxon>Apocrita</taxon>
        <taxon>Ichneumonoidea</taxon>
        <taxon>Braconidae</taxon>
        <taxon>Microgastrinae</taxon>
        <taxon>Cotesia</taxon>
    </lineage>
</organism>
<dbReference type="PANTHER" id="PTHR46848">
    <property type="entry name" value="REGULATOR OF G-PROTEIN SIGNALING 3"/>
    <property type="match status" value="1"/>
</dbReference>
<dbReference type="AlphaFoldDB" id="A0AAV7IZ32"/>